<proteinExistence type="predicted"/>
<name>A0A348WQT4_9GAMM</name>
<accession>A0A348WQT4</accession>
<evidence type="ECO:0000313" key="2">
    <source>
        <dbReference type="Proteomes" id="UP000262878"/>
    </source>
</evidence>
<comment type="caution">
    <text evidence="1">The sequence shown here is derived from an EMBL/GenBank/DDBJ whole genome shotgun (WGS) entry which is preliminary data.</text>
</comment>
<gene>
    <name evidence="1" type="ORF">DCR58_08960</name>
</gene>
<dbReference type="InterPro" id="IPR021432">
    <property type="entry name" value="DUF3081"/>
</dbReference>
<reference evidence="1 2" key="1">
    <citation type="journal article" date="2018" name="Nat. Biotechnol.">
        <title>A standardized bacterial taxonomy based on genome phylogeny substantially revises the tree of life.</title>
        <authorList>
            <person name="Parks D.H."/>
            <person name="Chuvochina M."/>
            <person name="Waite D.W."/>
            <person name="Rinke C."/>
            <person name="Skarshewski A."/>
            <person name="Chaumeil P.A."/>
            <person name="Hugenholtz P."/>
        </authorList>
    </citation>
    <scope>NUCLEOTIDE SEQUENCE [LARGE SCALE GENOMIC DNA]</scope>
    <source>
        <strain evidence="1">UBA9360</strain>
    </source>
</reference>
<evidence type="ECO:0000313" key="1">
    <source>
        <dbReference type="EMBL" id="HAR56896.1"/>
    </source>
</evidence>
<dbReference type="RefSeq" id="WP_006954570.1">
    <property type="nucleotide sequence ID" value="NZ_DAIRLQ010000015.1"/>
</dbReference>
<dbReference type="AlphaFoldDB" id="A0A348WQT4"/>
<dbReference type="Proteomes" id="UP000262878">
    <property type="component" value="Unassembled WGS sequence"/>
</dbReference>
<organism evidence="1 2">
    <name type="scientific">Idiomarina baltica</name>
    <dbReference type="NCBI Taxonomy" id="190892"/>
    <lineage>
        <taxon>Bacteria</taxon>
        <taxon>Pseudomonadati</taxon>
        <taxon>Pseudomonadota</taxon>
        <taxon>Gammaproteobacteria</taxon>
        <taxon>Alteromonadales</taxon>
        <taxon>Idiomarinaceae</taxon>
        <taxon>Idiomarina</taxon>
    </lineage>
</organism>
<dbReference type="EMBL" id="DMUP01000218">
    <property type="protein sequence ID" value="HAR56896.1"/>
    <property type="molecule type" value="Genomic_DNA"/>
</dbReference>
<dbReference type="Pfam" id="PF11280">
    <property type="entry name" value="DUF3081"/>
    <property type="match status" value="1"/>
</dbReference>
<protein>
    <submittedName>
        <fullName evidence="1">DUF3081 domain-containing protein</fullName>
    </submittedName>
</protein>
<sequence>MKNEIDFRLILDAYEKIHEHGEAKQGKHVLDGITAYTDHDGYTVFLEGHGVKLTLEFHNKYRLDYDNGKQFDQFIRALKNISEGYETPGLERG</sequence>
<dbReference type="STRING" id="314276.OS145_09003"/>